<dbReference type="Proteomes" id="UP000326169">
    <property type="component" value="Unassembled WGS sequence"/>
</dbReference>
<organism evidence="1 2">
    <name type="scientific">Limnospira platensis NIES-46</name>
    <dbReference type="NCBI Taxonomy" id="1236695"/>
    <lineage>
        <taxon>Bacteria</taxon>
        <taxon>Bacillati</taxon>
        <taxon>Cyanobacteriota</taxon>
        <taxon>Cyanophyceae</taxon>
        <taxon>Oscillatoriophycideae</taxon>
        <taxon>Oscillatoriales</taxon>
        <taxon>Sirenicapillariaceae</taxon>
        <taxon>Limnospira</taxon>
    </lineage>
</organism>
<protein>
    <recommendedName>
        <fullName evidence="3">VWFA domain-containing protein</fullName>
    </recommendedName>
</protein>
<dbReference type="RefSeq" id="WP_014276273.1">
    <property type="nucleotide sequence ID" value="NZ_BIMW01000001.1"/>
</dbReference>
<keyword evidence="2" id="KW-1185">Reference proteome</keyword>
<reference evidence="1 2" key="1">
    <citation type="journal article" date="2019" name="J Genomics">
        <title>The Draft Genome of a Hydrogen-producing Cyanobacterium, Arthrospira platensis NIES-46.</title>
        <authorList>
            <person name="Suzuki S."/>
            <person name="Yamaguchi H."/>
            <person name="Kawachi M."/>
        </authorList>
    </citation>
    <scope>NUCLEOTIDE SEQUENCE [LARGE SCALE GENOMIC DNA]</scope>
    <source>
        <strain evidence="1 2">NIES-46</strain>
    </source>
</reference>
<evidence type="ECO:0000313" key="1">
    <source>
        <dbReference type="EMBL" id="GCE92081.1"/>
    </source>
</evidence>
<dbReference type="InterPro" id="IPR036465">
    <property type="entry name" value="vWFA_dom_sf"/>
</dbReference>
<sequence>MYSPTSKSEDKESNVQLPRSVVAKEFGEVNVKKSGNNLQVLFTILMEPQGSNAEGWQTGIALDASASMRGLYGRSLIGSIPEDVHAKYEKQEWITFTVEDGKTYKVIKSQAYEDAIAKGYMKSSDNIVEPLARQFISYLADNLDADGATTVIYWAGGDGSSVEFLGDFTEPQCHELKISGPQSITFGTGTILTPAVKYFTERFVDAKRGMYIFITDGKIDDLANIKQYTNRLANEIKSGQRNIVKCVLIGVGDEIDIGQLEELDDLVTGTGIDIWDHKIAAEMSSLVEIFAEVVDENQIVAPTATIYDDSGKIIKKYTDGLPAKVSFTLPLNTQGFELEVYGQKIYQTVVIPKKN</sequence>
<name>A0A5M3T2H0_LIMPL</name>
<dbReference type="CDD" id="cd00198">
    <property type="entry name" value="vWFA"/>
    <property type="match status" value="1"/>
</dbReference>
<dbReference type="Gene3D" id="3.40.50.410">
    <property type="entry name" value="von Willebrand factor, type A domain"/>
    <property type="match status" value="1"/>
</dbReference>
<dbReference type="GeneID" id="301681096"/>
<proteinExistence type="predicted"/>
<evidence type="ECO:0008006" key="3">
    <source>
        <dbReference type="Google" id="ProtNLM"/>
    </source>
</evidence>
<gene>
    <name evidence="1" type="ORF">NIES46_01160</name>
</gene>
<dbReference type="EMBL" id="BIMW01000001">
    <property type="protein sequence ID" value="GCE92081.1"/>
    <property type="molecule type" value="Genomic_DNA"/>
</dbReference>
<evidence type="ECO:0000313" key="2">
    <source>
        <dbReference type="Proteomes" id="UP000326169"/>
    </source>
</evidence>
<accession>A0A5M3T2H0</accession>
<dbReference type="SUPFAM" id="SSF53300">
    <property type="entry name" value="vWA-like"/>
    <property type="match status" value="1"/>
</dbReference>
<comment type="caution">
    <text evidence="1">The sequence shown here is derived from an EMBL/GenBank/DDBJ whole genome shotgun (WGS) entry which is preliminary data.</text>
</comment>